<keyword evidence="1" id="KW-1133">Transmembrane helix</keyword>
<feature type="transmembrane region" description="Helical" evidence="1">
    <location>
        <begin position="98"/>
        <end position="118"/>
    </location>
</feature>
<feature type="transmembrane region" description="Helical" evidence="1">
    <location>
        <begin position="214"/>
        <end position="233"/>
    </location>
</feature>
<dbReference type="AlphaFoldDB" id="A0A9X2WXM4"/>
<evidence type="ECO:0000256" key="1">
    <source>
        <dbReference type="SAM" id="Phobius"/>
    </source>
</evidence>
<dbReference type="Pfam" id="PF13398">
    <property type="entry name" value="Peptidase_M50B"/>
    <property type="match status" value="1"/>
</dbReference>
<keyword evidence="1" id="KW-0812">Transmembrane</keyword>
<feature type="transmembrane region" description="Helical" evidence="1">
    <location>
        <begin position="20"/>
        <end position="44"/>
    </location>
</feature>
<feature type="transmembrane region" description="Helical" evidence="1">
    <location>
        <begin position="125"/>
        <end position="141"/>
    </location>
</feature>
<dbReference type="RefSeq" id="WP_261273372.1">
    <property type="nucleotide sequence ID" value="NZ_JAMTCC010000030.1"/>
</dbReference>
<dbReference type="Proteomes" id="UP001155604">
    <property type="component" value="Unassembled WGS sequence"/>
</dbReference>
<protein>
    <submittedName>
        <fullName evidence="2">M50 family metallopeptidase</fullName>
    </submittedName>
</protein>
<evidence type="ECO:0000313" key="2">
    <source>
        <dbReference type="EMBL" id="MCT7946962.1"/>
    </source>
</evidence>
<keyword evidence="1" id="KW-0472">Membrane</keyword>
<proteinExistence type="predicted"/>
<feature type="transmembrane region" description="Helical" evidence="1">
    <location>
        <begin position="176"/>
        <end position="194"/>
    </location>
</feature>
<reference evidence="2" key="1">
    <citation type="journal article" date="2023" name="Int. J. Syst. Evol. Microbiol.">
        <title>&lt;i&gt;Shewanella septentrionalis&lt;/i&gt; sp. nov. and &lt;i&gt;Shewanella holmiensis&lt;/i&gt; sp. nov., isolated from Baltic Sea water and sediments.</title>
        <authorList>
            <person name="Martin-Rodriguez A.J."/>
            <person name="Thorell K."/>
            <person name="Joffre E."/>
            <person name="Jensie-Markopoulos S."/>
            <person name="Moore E.R.B."/>
            <person name="Sjoling A."/>
        </authorList>
    </citation>
    <scope>NUCLEOTIDE SEQUENCE</scope>
    <source>
        <strain evidence="2">SP1W3</strain>
    </source>
</reference>
<dbReference type="EMBL" id="JAMTCC010000030">
    <property type="protein sequence ID" value="MCT7946962.1"/>
    <property type="molecule type" value="Genomic_DNA"/>
</dbReference>
<organism evidence="2 3">
    <name type="scientific">Shewanella septentrionalis</name>
    <dbReference type="NCBI Taxonomy" id="2952223"/>
    <lineage>
        <taxon>Bacteria</taxon>
        <taxon>Pseudomonadati</taxon>
        <taxon>Pseudomonadota</taxon>
        <taxon>Gammaproteobacteria</taxon>
        <taxon>Alteromonadales</taxon>
        <taxon>Shewanellaceae</taxon>
        <taxon>Shewanella</taxon>
    </lineage>
</organism>
<dbReference type="PANTHER" id="PTHR33979">
    <property type="entry name" value="OS02G0221600 PROTEIN"/>
    <property type="match status" value="1"/>
</dbReference>
<comment type="caution">
    <text evidence="2">The sequence shown here is derived from an EMBL/GenBank/DDBJ whole genome shotgun (WGS) entry which is preliminary data.</text>
</comment>
<keyword evidence="3" id="KW-1185">Reference proteome</keyword>
<dbReference type="PANTHER" id="PTHR33979:SF2">
    <property type="entry name" value="PEPTIDASE M50B-LIKE-DOMAIN-CONTAINING PROTEIN"/>
    <property type="match status" value="1"/>
</dbReference>
<feature type="transmembrane region" description="Helical" evidence="1">
    <location>
        <begin position="147"/>
        <end position="164"/>
    </location>
</feature>
<accession>A0A9X2WXM4</accession>
<gene>
    <name evidence="2" type="ORF">NE536_16495</name>
</gene>
<name>A0A9X2WXM4_9GAMM</name>
<sequence>MLEHQQKPTRSTSRFSSSKLTGLAASGVPSRGLFIIELVVALLITRIPYLSVPFKWLESYFHELSHGIATILSSGVVSHIQLFPNGAGFCFSQGGSPMLIGFAGYFGAACWGYLIYLLATWPKGIRVSFALLGALVVLSGLLWGRDILTLAILAVLTIILLLPLKLSQNKMLTQFLRIIGLMIMLNALASPTVLLGLDGQGDAVMLAERSWIPAWIWVGLWLLTSACALYFAWRRVDNAASR</sequence>
<evidence type="ECO:0000313" key="3">
    <source>
        <dbReference type="Proteomes" id="UP001155604"/>
    </source>
</evidence>
<dbReference type="InterPro" id="IPR049500">
    <property type="entry name" value="Peptidase_M50B-like"/>
</dbReference>